<dbReference type="SUPFAM" id="SSF53098">
    <property type="entry name" value="Ribonuclease H-like"/>
    <property type="match status" value="1"/>
</dbReference>
<feature type="compositionally biased region" description="Polar residues" evidence="5">
    <location>
        <begin position="127"/>
        <end position="139"/>
    </location>
</feature>
<evidence type="ECO:0000313" key="7">
    <source>
        <dbReference type="EMBL" id="RVW13562.1"/>
    </source>
</evidence>
<proteinExistence type="predicted"/>
<sequence>MSFSDSKNSRKDFVWKYVIEVSREQYLRCKFCNQRCAEGVNRLKHHLAKTHHGMKPCNKVSEDARLECKEALANFKDKKTKRNELLQEIGMGPTSMHERVLSKTIGTLGSGSGSGEPIPRGPMDKFTTAQPRQSTWNSKWKQEERKEVCRKIGRFMYSKGLPFNIVNDPYWFPMMDAVANFGPGFKPPFMHELRTWILKKKELMFKYLDEVVEEIGEENVVQVITDNAFNYVNAGMRPLEKRRRLWWTPYAAHCIVLMLEDIGKLNVNATTLSRARQVVKFIYGHTWCSSTRAKKVEGVKTRSTVLFDPNFWPYVAFCIKTIVPLVSVLREVDSEESPVMGYIYELMDSAKEKIAFNCEGVERKYDPIWRKIDARWTPQLHRPLHAAGYYLNPQLQYGDKFSNVDEVRKGLFECMDRMLDYQERLKADIQLDSYDQAMGAFGSRLAIDSRTLRSPTSWWMRFRGSTPELQSLLFESLALLVVLWDVKETRAHLNRKQNVDLILVEEIDSDDEWIAEKEDPLLPLDLCWLQDNELFNVDAIRVVSSNFQETQASSDHMASSHSYKRKHNEVPSTSGGKCKEKDLNLTPIDEDEDLHEMGIHDSEHIPTIDTLDEDDDDLGEEDLS</sequence>
<dbReference type="InterPro" id="IPR007021">
    <property type="entry name" value="DUF659"/>
</dbReference>
<organism evidence="7 8">
    <name type="scientific">Vitis vinifera</name>
    <name type="common">Grape</name>
    <dbReference type="NCBI Taxonomy" id="29760"/>
    <lineage>
        <taxon>Eukaryota</taxon>
        <taxon>Viridiplantae</taxon>
        <taxon>Streptophyta</taxon>
        <taxon>Embryophyta</taxon>
        <taxon>Tracheophyta</taxon>
        <taxon>Spermatophyta</taxon>
        <taxon>Magnoliopsida</taxon>
        <taxon>eudicotyledons</taxon>
        <taxon>Gunneridae</taxon>
        <taxon>Pentapetalae</taxon>
        <taxon>rosids</taxon>
        <taxon>Vitales</taxon>
        <taxon>Vitaceae</taxon>
        <taxon>Viteae</taxon>
        <taxon>Vitis</taxon>
    </lineage>
</organism>
<dbReference type="PROSITE" id="PS00028">
    <property type="entry name" value="ZINC_FINGER_C2H2_1"/>
    <property type="match status" value="1"/>
</dbReference>
<dbReference type="PROSITE" id="PS50808">
    <property type="entry name" value="ZF_BED"/>
    <property type="match status" value="1"/>
</dbReference>
<keyword evidence="1" id="KW-0479">Metal-binding</keyword>
<dbReference type="EMBL" id="QGNW01002649">
    <property type="protein sequence ID" value="RVW13562.1"/>
    <property type="molecule type" value="Genomic_DNA"/>
</dbReference>
<dbReference type="PANTHER" id="PTHR32166:SF74">
    <property type="entry name" value="OS05G0256350 PROTEIN"/>
    <property type="match status" value="1"/>
</dbReference>
<evidence type="ECO:0000256" key="4">
    <source>
        <dbReference type="PROSITE-ProRule" id="PRU00027"/>
    </source>
</evidence>
<evidence type="ECO:0000256" key="5">
    <source>
        <dbReference type="SAM" id="MobiDB-lite"/>
    </source>
</evidence>
<dbReference type="PANTHER" id="PTHR32166">
    <property type="entry name" value="OSJNBA0013A04.12 PROTEIN"/>
    <property type="match status" value="1"/>
</dbReference>
<reference evidence="7 8" key="1">
    <citation type="journal article" date="2018" name="PLoS Genet.">
        <title>Population sequencing reveals clonal diversity and ancestral inbreeding in the grapevine cultivar Chardonnay.</title>
        <authorList>
            <person name="Roach M.J."/>
            <person name="Johnson D.L."/>
            <person name="Bohlmann J."/>
            <person name="van Vuuren H.J."/>
            <person name="Jones S.J."/>
            <person name="Pretorius I.S."/>
            <person name="Schmidt S.A."/>
            <person name="Borneman A.R."/>
        </authorList>
    </citation>
    <scope>NUCLEOTIDE SEQUENCE [LARGE SCALE GENOMIC DNA]</scope>
    <source>
        <strain evidence="8">cv. Chardonnay</strain>
        <tissue evidence="7">Leaf</tissue>
    </source>
</reference>
<evidence type="ECO:0000256" key="1">
    <source>
        <dbReference type="ARBA" id="ARBA00022723"/>
    </source>
</evidence>
<protein>
    <recommendedName>
        <fullName evidence="6">BED-type domain-containing protein</fullName>
    </recommendedName>
</protein>
<keyword evidence="3" id="KW-0862">Zinc</keyword>
<gene>
    <name evidence="7" type="ORF">CK203_091944</name>
</gene>
<evidence type="ECO:0000256" key="3">
    <source>
        <dbReference type="ARBA" id="ARBA00022833"/>
    </source>
</evidence>
<feature type="compositionally biased region" description="Polar residues" evidence="5">
    <location>
        <begin position="552"/>
        <end position="561"/>
    </location>
</feature>
<feature type="domain" description="BED-type" evidence="6">
    <location>
        <begin position="9"/>
        <end position="51"/>
    </location>
</feature>
<dbReference type="GO" id="GO:0003677">
    <property type="term" value="F:DNA binding"/>
    <property type="evidence" value="ECO:0007669"/>
    <property type="project" value="InterPro"/>
</dbReference>
<name>A0A438BRH2_VITVI</name>
<dbReference type="GO" id="GO:0008270">
    <property type="term" value="F:zinc ion binding"/>
    <property type="evidence" value="ECO:0007669"/>
    <property type="project" value="UniProtKB-KW"/>
</dbReference>
<feature type="compositionally biased region" description="Acidic residues" evidence="5">
    <location>
        <begin position="610"/>
        <end position="624"/>
    </location>
</feature>
<dbReference type="Pfam" id="PF02892">
    <property type="entry name" value="zf-BED"/>
    <property type="match status" value="1"/>
</dbReference>
<accession>A0A438BRH2</accession>
<comment type="caution">
    <text evidence="7">The sequence shown here is derived from an EMBL/GenBank/DDBJ whole genome shotgun (WGS) entry which is preliminary data.</text>
</comment>
<dbReference type="Proteomes" id="UP000288805">
    <property type="component" value="Unassembled WGS sequence"/>
</dbReference>
<evidence type="ECO:0000256" key="2">
    <source>
        <dbReference type="ARBA" id="ARBA00022771"/>
    </source>
</evidence>
<dbReference type="Pfam" id="PF04937">
    <property type="entry name" value="DUF659"/>
    <property type="match status" value="1"/>
</dbReference>
<evidence type="ECO:0000313" key="8">
    <source>
        <dbReference type="Proteomes" id="UP000288805"/>
    </source>
</evidence>
<feature type="region of interest" description="Disordered" evidence="5">
    <location>
        <begin position="106"/>
        <end position="140"/>
    </location>
</feature>
<feature type="compositionally biased region" description="Basic and acidic residues" evidence="5">
    <location>
        <begin position="595"/>
        <end position="606"/>
    </location>
</feature>
<keyword evidence="2 4" id="KW-0863">Zinc-finger</keyword>
<dbReference type="InterPro" id="IPR003656">
    <property type="entry name" value="Znf_BED"/>
</dbReference>
<dbReference type="InterPro" id="IPR012337">
    <property type="entry name" value="RNaseH-like_sf"/>
</dbReference>
<dbReference type="AlphaFoldDB" id="A0A438BRH2"/>
<dbReference type="InterPro" id="IPR013087">
    <property type="entry name" value="Znf_C2H2_type"/>
</dbReference>
<feature type="region of interest" description="Disordered" evidence="5">
    <location>
        <begin position="552"/>
        <end position="624"/>
    </location>
</feature>
<evidence type="ECO:0000259" key="6">
    <source>
        <dbReference type="PROSITE" id="PS50808"/>
    </source>
</evidence>